<dbReference type="Proteomes" id="UP001234989">
    <property type="component" value="Chromosome 6"/>
</dbReference>
<accession>A0AAF0TYY0</accession>
<evidence type="ECO:0000256" key="3">
    <source>
        <dbReference type="ARBA" id="ARBA00022786"/>
    </source>
</evidence>
<proteinExistence type="predicted"/>
<keyword evidence="2" id="KW-0863">Zinc-finger</keyword>
<evidence type="ECO:0000313" key="7">
    <source>
        <dbReference type="EMBL" id="WMV32365.1"/>
    </source>
</evidence>
<feature type="domain" description="IBR" evidence="6">
    <location>
        <begin position="108"/>
        <end position="155"/>
    </location>
</feature>
<keyword evidence="4" id="KW-0862">Zinc</keyword>
<evidence type="ECO:0000256" key="5">
    <source>
        <dbReference type="SAM" id="Coils"/>
    </source>
</evidence>
<evidence type="ECO:0000256" key="4">
    <source>
        <dbReference type="ARBA" id="ARBA00022833"/>
    </source>
</evidence>
<keyword evidence="3" id="KW-0833">Ubl conjugation pathway</keyword>
<feature type="coiled-coil region" evidence="5">
    <location>
        <begin position="166"/>
        <end position="193"/>
    </location>
</feature>
<organism evidence="7 8">
    <name type="scientific">Solanum verrucosum</name>
    <dbReference type="NCBI Taxonomy" id="315347"/>
    <lineage>
        <taxon>Eukaryota</taxon>
        <taxon>Viridiplantae</taxon>
        <taxon>Streptophyta</taxon>
        <taxon>Embryophyta</taxon>
        <taxon>Tracheophyta</taxon>
        <taxon>Spermatophyta</taxon>
        <taxon>Magnoliopsida</taxon>
        <taxon>eudicotyledons</taxon>
        <taxon>Gunneridae</taxon>
        <taxon>Pentapetalae</taxon>
        <taxon>asterids</taxon>
        <taxon>lamiids</taxon>
        <taxon>Solanales</taxon>
        <taxon>Solanaceae</taxon>
        <taxon>Solanoideae</taxon>
        <taxon>Solaneae</taxon>
        <taxon>Solanum</taxon>
    </lineage>
</organism>
<dbReference type="GO" id="GO:0008270">
    <property type="term" value="F:zinc ion binding"/>
    <property type="evidence" value="ECO:0007669"/>
    <property type="project" value="UniProtKB-KW"/>
</dbReference>
<name>A0AAF0TYY0_SOLVR</name>
<keyword evidence="1" id="KW-0479">Metal-binding</keyword>
<evidence type="ECO:0000259" key="6">
    <source>
        <dbReference type="Pfam" id="PF01485"/>
    </source>
</evidence>
<evidence type="ECO:0000313" key="8">
    <source>
        <dbReference type="Proteomes" id="UP001234989"/>
    </source>
</evidence>
<evidence type="ECO:0000256" key="2">
    <source>
        <dbReference type="ARBA" id="ARBA00022771"/>
    </source>
</evidence>
<sequence length="195" mass="22740">MESTDLQIVNSDQIEMAITENNNGYESGDDDIELQKFLFYSARFHSGKNLESSSNNGVGKKLNKDIHEVAIKCPASDCRKILDIDSIMPIDFLIRVRDVNRLTKVLPSPLIIDCPFMDCIGKLIDDQRGYPIRACPECWKLFCVNCKSLHFGMTCENYQFSRQLNLLHWQQQYRGYRDELDEEEEEEKEEKEEEK</sequence>
<keyword evidence="8" id="KW-1185">Reference proteome</keyword>
<gene>
    <name evidence="7" type="ORF">MTR67_025750</name>
</gene>
<dbReference type="Pfam" id="PF01485">
    <property type="entry name" value="IBR"/>
    <property type="match status" value="1"/>
</dbReference>
<protein>
    <recommendedName>
        <fullName evidence="6">IBR domain-containing protein</fullName>
    </recommendedName>
</protein>
<dbReference type="EMBL" id="CP133617">
    <property type="protein sequence ID" value="WMV32365.1"/>
    <property type="molecule type" value="Genomic_DNA"/>
</dbReference>
<evidence type="ECO:0000256" key="1">
    <source>
        <dbReference type="ARBA" id="ARBA00022723"/>
    </source>
</evidence>
<dbReference type="InterPro" id="IPR002867">
    <property type="entry name" value="IBR_dom"/>
</dbReference>
<keyword evidence="5" id="KW-0175">Coiled coil</keyword>
<dbReference type="AlphaFoldDB" id="A0AAF0TYY0"/>
<reference evidence="7" key="1">
    <citation type="submission" date="2023-08" db="EMBL/GenBank/DDBJ databases">
        <title>A de novo genome assembly of Solanum verrucosum Schlechtendal, a Mexican diploid species geographically isolated from the other diploid A-genome species in potato relatives.</title>
        <authorList>
            <person name="Hosaka K."/>
        </authorList>
    </citation>
    <scope>NUCLEOTIDE SEQUENCE</scope>
    <source>
        <tissue evidence="7">Young leaves</tissue>
    </source>
</reference>